<evidence type="ECO:0000313" key="2">
    <source>
        <dbReference type="EMBL" id="KDP37899.1"/>
    </source>
</evidence>
<feature type="compositionally biased region" description="Polar residues" evidence="1">
    <location>
        <begin position="1"/>
        <end position="19"/>
    </location>
</feature>
<organism evidence="2 3">
    <name type="scientific">Jatropha curcas</name>
    <name type="common">Barbados nut</name>
    <dbReference type="NCBI Taxonomy" id="180498"/>
    <lineage>
        <taxon>Eukaryota</taxon>
        <taxon>Viridiplantae</taxon>
        <taxon>Streptophyta</taxon>
        <taxon>Embryophyta</taxon>
        <taxon>Tracheophyta</taxon>
        <taxon>Spermatophyta</taxon>
        <taxon>Magnoliopsida</taxon>
        <taxon>eudicotyledons</taxon>
        <taxon>Gunneridae</taxon>
        <taxon>Pentapetalae</taxon>
        <taxon>rosids</taxon>
        <taxon>fabids</taxon>
        <taxon>Malpighiales</taxon>
        <taxon>Euphorbiaceae</taxon>
        <taxon>Crotonoideae</taxon>
        <taxon>Jatropheae</taxon>
        <taxon>Jatropha</taxon>
    </lineage>
</organism>
<accession>A0A067L1B0</accession>
<feature type="region of interest" description="Disordered" evidence="1">
    <location>
        <begin position="1"/>
        <end position="37"/>
    </location>
</feature>
<dbReference type="EMBL" id="KK914373">
    <property type="protein sequence ID" value="KDP37899.1"/>
    <property type="molecule type" value="Genomic_DNA"/>
</dbReference>
<gene>
    <name evidence="2" type="ORF">JCGZ_05338</name>
</gene>
<evidence type="ECO:0000313" key="3">
    <source>
        <dbReference type="Proteomes" id="UP000027138"/>
    </source>
</evidence>
<sequence length="127" mass="14168">MSSSSEENVQISLDQSGNENTEDIDSGVGEANSRKENVRIAEVPFDNNKGELWDICFMYSITPEYKLIRPSEAMRVTELLDEDSIMIYKESFQFCGMAPKTVKSSKLSKAAEAMRKKSNKGSLEKGA</sequence>
<proteinExistence type="predicted"/>
<evidence type="ECO:0000256" key="1">
    <source>
        <dbReference type="SAM" id="MobiDB-lite"/>
    </source>
</evidence>
<protein>
    <submittedName>
        <fullName evidence="2">Uncharacterized protein</fullName>
    </submittedName>
</protein>
<dbReference type="Proteomes" id="UP000027138">
    <property type="component" value="Unassembled WGS sequence"/>
</dbReference>
<dbReference type="AlphaFoldDB" id="A0A067L1B0"/>
<name>A0A067L1B0_JATCU</name>
<keyword evidence="3" id="KW-1185">Reference proteome</keyword>
<reference evidence="2 3" key="1">
    <citation type="journal article" date="2014" name="PLoS ONE">
        <title>Global Analysis of Gene Expression Profiles in Physic Nut (Jatropha curcas L.) Seedlings Exposed to Salt Stress.</title>
        <authorList>
            <person name="Zhang L."/>
            <person name="Zhang C."/>
            <person name="Wu P."/>
            <person name="Chen Y."/>
            <person name="Li M."/>
            <person name="Jiang H."/>
            <person name="Wu G."/>
        </authorList>
    </citation>
    <scope>NUCLEOTIDE SEQUENCE [LARGE SCALE GENOMIC DNA]</scope>
    <source>
        <strain evidence="3">cv. GZQX0401</strain>
        <tissue evidence="2">Young leaves</tissue>
    </source>
</reference>